<evidence type="ECO:0000313" key="1">
    <source>
        <dbReference type="EMBL" id="KAI6651014.1"/>
    </source>
</evidence>
<dbReference type="AlphaFoldDB" id="A0AAV7JQ92"/>
<evidence type="ECO:0000313" key="2">
    <source>
        <dbReference type="Proteomes" id="UP001165289"/>
    </source>
</evidence>
<name>A0AAV7JQ92_9METZ</name>
<comment type="caution">
    <text evidence="1">The sequence shown here is derived from an EMBL/GenBank/DDBJ whole genome shotgun (WGS) entry which is preliminary data.</text>
</comment>
<protein>
    <submittedName>
        <fullName evidence="1">Uncharacterized protein</fullName>
    </submittedName>
</protein>
<proteinExistence type="predicted"/>
<dbReference type="Proteomes" id="UP001165289">
    <property type="component" value="Unassembled WGS sequence"/>
</dbReference>
<sequence length="255" mass="29503">MSLQLDNPASVIVIMDNVIVADRYGDAVSLYRARDLQATGSNHYSHLTYTPVSLTYFQPSVFVCYRSVLAQYSLKSEDGIEISRMDRKQTISITQICCTTSNYEHLYMGTLKPSLIRMHVDPLSVEQEYKFYPILYTNNRNRYPWLHDMKAGENCVFCLFTGSPSPPQLFSLEGELMSSILTEDQIVGAYHFNLFGNPITDELRIYICDFWDNSIKVFDLGGKFIETICETGHALCQIFRAHLHIYRTIWLYYSW</sequence>
<reference evidence="1 2" key="1">
    <citation type="journal article" date="2023" name="BMC Biol.">
        <title>The compact genome of the sponge Oopsacas minuta (Hexactinellida) is lacking key metazoan core genes.</title>
        <authorList>
            <person name="Santini S."/>
            <person name="Schenkelaars Q."/>
            <person name="Jourda C."/>
            <person name="Duchesne M."/>
            <person name="Belahbib H."/>
            <person name="Rocher C."/>
            <person name="Selva M."/>
            <person name="Riesgo A."/>
            <person name="Vervoort M."/>
            <person name="Leys S.P."/>
            <person name="Kodjabachian L."/>
            <person name="Le Bivic A."/>
            <person name="Borchiellini C."/>
            <person name="Claverie J.M."/>
            <person name="Renard E."/>
        </authorList>
    </citation>
    <scope>NUCLEOTIDE SEQUENCE [LARGE SCALE GENOMIC DNA]</scope>
    <source>
        <strain evidence="1">SPO-2</strain>
    </source>
</reference>
<accession>A0AAV7JQ92</accession>
<dbReference type="EMBL" id="JAKMXF010000308">
    <property type="protein sequence ID" value="KAI6651014.1"/>
    <property type="molecule type" value="Genomic_DNA"/>
</dbReference>
<organism evidence="1 2">
    <name type="scientific">Oopsacas minuta</name>
    <dbReference type="NCBI Taxonomy" id="111878"/>
    <lineage>
        <taxon>Eukaryota</taxon>
        <taxon>Metazoa</taxon>
        <taxon>Porifera</taxon>
        <taxon>Hexactinellida</taxon>
        <taxon>Hexasterophora</taxon>
        <taxon>Lyssacinosida</taxon>
        <taxon>Leucopsacidae</taxon>
        <taxon>Oopsacas</taxon>
    </lineage>
</organism>
<keyword evidence="2" id="KW-1185">Reference proteome</keyword>
<gene>
    <name evidence="1" type="ORF">LOD99_5591</name>
</gene>